<dbReference type="EMBL" id="VSFF01000016">
    <property type="protein sequence ID" value="TYC08527.1"/>
    <property type="molecule type" value="Genomic_DNA"/>
</dbReference>
<gene>
    <name evidence="1" type="ORF">FXF65_37140</name>
</gene>
<organism evidence="1 2">
    <name type="scientific">Actinomadura syzygii</name>
    <dbReference type="NCBI Taxonomy" id="1427538"/>
    <lineage>
        <taxon>Bacteria</taxon>
        <taxon>Bacillati</taxon>
        <taxon>Actinomycetota</taxon>
        <taxon>Actinomycetes</taxon>
        <taxon>Streptosporangiales</taxon>
        <taxon>Thermomonosporaceae</taxon>
        <taxon>Actinomadura</taxon>
    </lineage>
</organism>
<keyword evidence="2" id="KW-1185">Reference proteome</keyword>
<dbReference type="Proteomes" id="UP000322634">
    <property type="component" value="Unassembled WGS sequence"/>
</dbReference>
<protein>
    <submittedName>
        <fullName evidence="1">Uncharacterized protein</fullName>
    </submittedName>
</protein>
<comment type="caution">
    <text evidence="1">The sequence shown here is derived from an EMBL/GenBank/DDBJ whole genome shotgun (WGS) entry which is preliminary data.</text>
</comment>
<dbReference type="AlphaFoldDB" id="A0A5D0TRR5"/>
<sequence>MTRGFLRRSYATPALARSGYGHSRMIVSHLSPTPSGTSMWVATIALPNALTWQAVRIAVPDRRDDIVGSLAVD</sequence>
<evidence type="ECO:0000313" key="1">
    <source>
        <dbReference type="EMBL" id="TYC08527.1"/>
    </source>
</evidence>
<accession>A0A5D0TRR5</accession>
<evidence type="ECO:0000313" key="2">
    <source>
        <dbReference type="Proteomes" id="UP000322634"/>
    </source>
</evidence>
<reference evidence="1 2" key="1">
    <citation type="submission" date="2019-08" db="EMBL/GenBank/DDBJ databases">
        <title>Actinomadura sp. nov. CYP1-5 isolated from mountain soil.</title>
        <authorList>
            <person name="Songsumanus A."/>
            <person name="Kuncharoen N."/>
            <person name="Kudo T."/>
            <person name="Yuki M."/>
            <person name="Igarashi Y."/>
            <person name="Tanasupawat S."/>
        </authorList>
    </citation>
    <scope>NUCLEOTIDE SEQUENCE [LARGE SCALE GENOMIC DNA]</scope>
    <source>
        <strain evidence="1 2">GKU157</strain>
    </source>
</reference>
<dbReference type="RefSeq" id="WP_148354776.1">
    <property type="nucleotide sequence ID" value="NZ_JBHSBF010000002.1"/>
</dbReference>
<name>A0A5D0TRR5_9ACTN</name>
<proteinExistence type="predicted"/>